<dbReference type="CDD" id="cd15055">
    <property type="entry name" value="7tmA_TAARs"/>
    <property type="match status" value="1"/>
</dbReference>
<name>A0ABD1K5R6_9TELE</name>
<dbReference type="Pfam" id="PF00001">
    <property type="entry name" value="7tm_1"/>
    <property type="match status" value="1"/>
</dbReference>
<dbReference type="InterPro" id="IPR009132">
    <property type="entry name" value="TAAR_fam"/>
</dbReference>
<evidence type="ECO:0000256" key="11">
    <source>
        <dbReference type="RuleBase" id="RU000688"/>
    </source>
</evidence>
<dbReference type="FunFam" id="1.20.1070.10:FF:000279">
    <property type="entry name" value="Trace amine-associated receptor 16f"/>
    <property type="match status" value="1"/>
</dbReference>
<evidence type="ECO:0000256" key="12">
    <source>
        <dbReference type="SAM" id="Phobius"/>
    </source>
</evidence>
<feature type="domain" description="G-protein coupled receptors family 1 profile" evidence="13">
    <location>
        <begin position="52"/>
        <end position="307"/>
    </location>
</feature>
<feature type="transmembrane region" description="Helical" evidence="12">
    <location>
        <begin position="201"/>
        <end position="220"/>
    </location>
</feature>
<protein>
    <recommendedName>
        <fullName evidence="13">G-protein coupled receptors family 1 profile domain-containing protein</fullName>
    </recommendedName>
</protein>
<dbReference type="Proteomes" id="UP001591681">
    <property type="component" value="Unassembled WGS sequence"/>
</dbReference>
<evidence type="ECO:0000256" key="8">
    <source>
        <dbReference type="ARBA" id="ARBA00023170"/>
    </source>
</evidence>
<feature type="transmembrane region" description="Helical" evidence="12">
    <location>
        <begin position="72"/>
        <end position="89"/>
    </location>
</feature>
<keyword evidence="4 12" id="KW-1133">Transmembrane helix</keyword>
<dbReference type="InterPro" id="IPR000276">
    <property type="entry name" value="GPCR_Rhodpsn"/>
</dbReference>
<evidence type="ECO:0000256" key="10">
    <source>
        <dbReference type="ARBA" id="ARBA00023224"/>
    </source>
</evidence>
<dbReference type="PRINTS" id="PR00237">
    <property type="entry name" value="GPCRRHODOPSN"/>
</dbReference>
<feature type="transmembrane region" description="Helical" evidence="12">
    <location>
        <begin position="101"/>
        <end position="131"/>
    </location>
</feature>
<feature type="transmembrane region" description="Helical" evidence="12">
    <location>
        <begin position="294"/>
        <end position="314"/>
    </location>
</feature>
<comment type="similarity">
    <text evidence="11">Belongs to the G-protein coupled receptor 1 family.</text>
</comment>
<dbReference type="GO" id="GO:0004930">
    <property type="term" value="F:G protein-coupled receptor activity"/>
    <property type="evidence" value="ECO:0007669"/>
    <property type="project" value="UniProtKB-KW"/>
</dbReference>
<evidence type="ECO:0000256" key="3">
    <source>
        <dbReference type="ARBA" id="ARBA00022692"/>
    </source>
</evidence>
<dbReference type="InterPro" id="IPR017452">
    <property type="entry name" value="GPCR_Rhodpsn_7TM"/>
</dbReference>
<accession>A0ABD1K5R6</accession>
<sequence>MEIRGVQSVEYNVAQYCFPSNNLSCLREVRTRSETAIMYIFFSALSGCTVFLNLLVIISISHFKQLHTPTNLLILSLAVADFVVGLIVMPIESIRMIENCWYFGVIFCSLFPFIVYIVVSASLGNLVFISIDRFIAVNDPLRYNSKVTMRKTMFCIFLSWFCSIVYAVILLYDHLCNPVVHSSCVGQCTVVSDYAVAMTDLIVTFLSPCMAMISLYVRIFHTARKQIKLITAAASNVCELHSKAMVAKKSEHKAAKTLGVVVLMYLICWIPYYICILTMSTISTSSLTLNIFSWFMYINSCINPVIYAFFYPWFKTSAQHIVSLKILDTSSSFKNLFPENS</sequence>
<evidence type="ECO:0000313" key="15">
    <source>
        <dbReference type="Proteomes" id="UP001591681"/>
    </source>
</evidence>
<dbReference type="PANTHER" id="PTHR24249:SF381">
    <property type="entry name" value="TRACE AMINE ASSOCIATED RECEPTOR 19P-RELATED"/>
    <property type="match status" value="1"/>
</dbReference>
<evidence type="ECO:0000256" key="7">
    <source>
        <dbReference type="ARBA" id="ARBA00023157"/>
    </source>
</evidence>
<dbReference type="PANTHER" id="PTHR24249">
    <property type="entry name" value="HISTAMINE RECEPTOR-RELATED G-PROTEIN COUPLED RECEPTOR"/>
    <property type="match status" value="1"/>
</dbReference>
<keyword evidence="3 11" id="KW-0812">Transmembrane</keyword>
<dbReference type="GO" id="GO:0005886">
    <property type="term" value="C:plasma membrane"/>
    <property type="evidence" value="ECO:0007669"/>
    <property type="project" value="UniProtKB-SubCell"/>
</dbReference>
<evidence type="ECO:0000256" key="2">
    <source>
        <dbReference type="ARBA" id="ARBA00022475"/>
    </source>
</evidence>
<evidence type="ECO:0000256" key="5">
    <source>
        <dbReference type="ARBA" id="ARBA00023040"/>
    </source>
</evidence>
<evidence type="ECO:0000259" key="13">
    <source>
        <dbReference type="PROSITE" id="PS50262"/>
    </source>
</evidence>
<proteinExistence type="inferred from homology"/>
<comment type="subcellular location">
    <subcellularLocation>
        <location evidence="1">Cell membrane</location>
        <topology evidence="1">Multi-pass membrane protein</topology>
    </subcellularLocation>
</comment>
<organism evidence="14 15">
    <name type="scientific">Coilia grayii</name>
    <name type="common">Gray's grenadier anchovy</name>
    <dbReference type="NCBI Taxonomy" id="363190"/>
    <lineage>
        <taxon>Eukaryota</taxon>
        <taxon>Metazoa</taxon>
        <taxon>Chordata</taxon>
        <taxon>Craniata</taxon>
        <taxon>Vertebrata</taxon>
        <taxon>Euteleostomi</taxon>
        <taxon>Actinopterygii</taxon>
        <taxon>Neopterygii</taxon>
        <taxon>Teleostei</taxon>
        <taxon>Clupei</taxon>
        <taxon>Clupeiformes</taxon>
        <taxon>Clupeoidei</taxon>
        <taxon>Engraulidae</taxon>
        <taxon>Coilinae</taxon>
        <taxon>Coilia</taxon>
    </lineage>
</organism>
<keyword evidence="7" id="KW-1015">Disulfide bond</keyword>
<gene>
    <name evidence="14" type="ORF">ACEWY4_009204</name>
</gene>
<dbReference type="SUPFAM" id="SSF81321">
    <property type="entry name" value="Family A G protein-coupled receptor-like"/>
    <property type="match status" value="1"/>
</dbReference>
<dbReference type="AlphaFoldDB" id="A0ABD1K5R6"/>
<dbReference type="Gene3D" id="1.20.1070.10">
    <property type="entry name" value="Rhodopsin 7-helix transmembrane proteins"/>
    <property type="match status" value="1"/>
</dbReference>
<dbReference type="PROSITE" id="PS00237">
    <property type="entry name" value="G_PROTEIN_RECEP_F1_1"/>
    <property type="match status" value="1"/>
</dbReference>
<evidence type="ECO:0000313" key="14">
    <source>
        <dbReference type="EMBL" id="KAL2094485.1"/>
    </source>
</evidence>
<dbReference type="PROSITE" id="PS50262">
    <property type="entry name" value="G_PROTEIN_RECEP_F1_2"/>
    <property type="match status" value="1"/>
</dbReference>
<keyword evidence="8 11" id="KW-0675">Receptor</keyword>
<comment type="caution">
    <text evidence="14">The sequence shown here is derived from an EMBL/GenBank/DDBJ whole genome shotgun (WGS) entry which is preliminary data.</text>
</comment>
<evidence type="ECO:0000256" key="9">
    <source>
        <dbReference type="ARBA" id="ARBA00023180"/>
    </source>
</evidence>
<keyword evidence="10 11" id="KW-0807">Transducer</keyword>
<keyword evidence="2" id="KW-1003">Cell membrane</keyword>
<feature type="transmembrane region" description="Helical" evidence="12">
    <location>
        <begin position="258"/>
        <end position="282"/>
    </location>
</feature>
<feature type="transmembrane region" description="Helical" evidence="12">
    <location>
        <begin position="152"/>
        <end position="172"/>
    </location>
</feature>
<keyword evidence="15" id="KW-1185">Reference proteome</keyword>
<dbReference type="PRINTS" id="PR01830">
    <property type="entry name" value="TRACEAMINER"/>
</dbReference>
<reference evidence="14 15" key="1">
    <citation type="submission" date="2024-09" db="EMBL/GenBank/DDBJ databases">
        <title>A chromosome-level genome assembly of Gray's grenadier anchovy, Coilia grayii.</title>
        <authorList>
            <person name="Fu Z."/>
        </authorList>
    </citation>
    <scope>NUCLEOTIDE SEQUENCE [LARGE SCALE GENOMIC DNA]</scope>
    <source>
        <strain evidence="14">G4</strain>
        <tissue evidence="14">Muscle</tissue>
    </source>
</reference>
<keyword evidence="6 12" id="KW-0472">Membrane</keyword>
<evidence type="ECO:0000256" key="4">
    <source>
        <dbReference type="ARBA" id="ARBA00022989"/>
    </source>
</evidence>
<dbReference type="EMBL" id="JBHFQA010000008">
    <property type="protein sequence ID" value="KAL2094485.1"/>
    <property type="molecule type" value="Genomic_DNA"/>
</dbReference>
<feature type="transmembrane region" description="Helical" evidence="12">
    <location>
        <begin position="36"/>
        <end position="60"/>
    </location>
</feature>
<keyword evidence="9" id="KW-0325">Glycoprotein</keyword>
<evidence type="ECO:0000256" key="1">
    <source>
        <dbReference type="ARBA" id="ARBA00004651"/>
    </source>
</evidence>
<keyword evidence="5 11" id="KW-0297">G-protein coupled receptor</keyword>
<dbReference type="InterPro" id="IPR050569">
    <property type="entry name" value="TAAR"/>
</dbReference>
<evidence type="ECO:0000256" key="6">
    <source>
        <dbReference type="ARBA" id="ARBA00023136"/>
    </source>
</evidence>